<protein>
    <submittedName>
        <fullName evidence="2">Acriflavin resistance protein</fullName>
    </submittedName>
</protein>
<gene>
    <name evidence="2" type="ORF">B1A_01329</name>
</gene>
<dbReference type="Gene3D" id="1.20.1640.10">
    <property type="entry name" value="Multidrug efflux transporter AcrB transmembrane domain"/>
    <property type="match status" value="2"/>
</dbReference>
<dbReference type="AlphaFoldDB" id="T1CCG1"/>
<reference evidence="2" key="1">
    <citation type="submission" date="2013-08" db="EMBL/GenBank/DDBJ databases">
        <authorList>
            <person name="Mendez C."/>
            <person name="Richter M."/>
            <person name="Ferrer M."/>
            <person name="Sanchez J."/>
        </authorList>
    </citation>
    <scope>NUCLEOTIDE SEQUENCE</scope>
</reference>
<feature type="transmembrane region" description="Helical" evidence="1">
    <location>
        <begin position="59"/>
        <end position="76"/>
    </location>
</feature>
<sequence>MALTIVFALAASLLLSLTVIPVLASFLLKEGAHREPWLMRMLERGYTPLLDWALTHPKTLGIAAAVSLLLGGAAYVNTGKTFMPTMDEGDLLMQLMKPPAISLERSAAIDLAVEQRIRARIPEVEHVIARLGSDELGLDPMGLNETD</sequence>
<dbReference type="PANTHER" id="PTHR32063">
    <property type="match status" value="1"/>
</dbReference>
<dbReference type="Gene3D" id="3.30.70.1430">
    <property type="entry name" value="Multidrug efflux transporter AcrB pore domain"/>
    <property type="match status" value="1"/>
</dbReference>
<organism evidence="2">
    <name type="scientific">mine drainage metagenome</name>
    <dbReference type="NCBI Taxonomy" id="410659"/>
    <lineage>
        <taxon>unclassified sequences</taxon>
        <taxon>metagenomes</taxon>
        <taxon>ecological metagenomes</taxon>
    </lineage>
</organism>
<proteinExistence type="predicted"/>
<dbReference type="PANTHER" id="PTHR32063:SF68">
    <property type="entry name" value="PROBALE CATION EFFLUX SYSTEM PROTEIN"/>
    <property type="match status" value="1"/>
</dbReference>
<dbReference type="Pfam" id="PF00873">
    <property type="entry name" value="ACR_tran"/>
    <property type="match status" value="1"/>
</dbReference>
<evidence type="ECO:0000256" key="1">
    <source>
        <dbReference type="SAM" id="Phobius"/>
    </source>
</evidence>
<dbReference type="InterPro" id="IPR001036">
    <property type="entry name" value="Acrflvin-R"/>
</dbReference>
<evidence type="ECO:0000313" key="2">
    <source>
        <dbReference type="EMBL" id="EQD80017.1"/>
    </source>
</evidence>
<feature type="non-terminal residue" evidence="2">
    <location>
        <position position="147"/>
    </location>
</feature>
<dbReference type="GO" id="GO:0005886">
    <property type="term" value="C:plasma membrane"/>
    <property type="evidence" value="ECO:0007669"/>
    <property type="project" value="TreeGrafter"/>
</dbReference>
<keyword evidence="1" id="KW-1133">Transmembrane helix</keyword>
<dbReference type="EMBL" id="AUZX01001011">
    <property type="protein sequence ID" value="EQD80017.1"/>
    <property type="molecule type" value="Genomic_DNA"/>
</dbReference>
<reference evidence="2" key="2">
    <citation type="journal article" date="2014" name="ISME J.">
        <title>Microbial stratification in low pH oxic and suboxic macroscopic growths along an acid mine drainage.</title>
        <authorList>
            <person name="Mendez-Garcia C."/>
            <person name="Mesa V."/>
            <person name="Sprenger R.R."/>
            <person name="Richter M."/>
            <person name="Diez M.S."/>
            <person name="Solano J."/>
            <person name="Bargiela R."/>
            <person name="Golyshina O.V."/>
            <person name="Manteca A."/>
            <person name="Ramos J.L."/>
            <person name="Gallego J.R."/>
            <person name="Llorente I."/>
            <person name="Martins Dos Santos V.A."/>
            <person name="Jensen O.N."/>
            <person name="Pelaez A.I."/>
            <person name="Sanchez J."/>
            <person name="Ferrer M."/>
        </authorList>
    </citation>
    <scope>NUCLEOTIDE SEQUENCE</scope>
</reference>
<comment type="caution">
    <text evidence="2">The sequence shown here is derived from an EMBL/GenBank/DDBJ whole genome shotgun (WGS) entry which is preliminary data.</text>
</comment>
<keyword evidence="1" id="KW-0812">Transmembrane</keyword>
<accession>T1CCG1</accession>
<dbReference type="PRINTS" id="PR00702">
    <property type="entry name" value="ACRIFLAVINRP"/>
</dbReference>
<dbReference type="GO" id="GO:0042910">
    <property type="term" value="F:xenobiotic transmembrane transporter activity"/>
    <property type="evidence" value="ECO:0007669"/>
    <property type="project" value="TreeGrafter"/>
</dbReference>
<keyword evidence="1" id="KW-0472">Membrane</keyword>
<name>T1CCG1_9ZZZZ</name>